<comment type="caution">
    <text evidence="1">The sequence shown here is derived from an EMBL/GenBank/DDBJ whole genome shotgun (WGS) entry which is preliminary data.</text>
</comment>
<name>A0ACC2ZVM5_9EURO</name>
<organism evidence="1 2">
    <name type="scientific">Neophaeococcomyces mojaviensis</name>
    <dbReference type="NCBI Taxonomy" id="3383035"/>
    <lineage>
        <taxon>Eukaryota</taxon>
        <taxon>Fungi</taxon>
        <taxon>Dikarya</taxon>
        <taxon>Ascomycota</taxon>
        <taxon>Pezizomycotina</taxon>
        <taxon>Eurotiomycetes</taxon>
        <taxon>Chaetothyriomycetidae</taxon>
        <taxon>Chaetothyriales</taxon>
        <taxon>Chaetothyriales incertae sedis</taxon>
        <taxon>Neophaeococcomyces</taxon>
    </lineage>
</organism>
<protein>
    <submittedName>
        <fullName evidence="1">Uncharacterized protein</fullName>
    </submittedName>
</protein>
<gene>
    <name evidence="1" type="ORF">H2198_009107</name>
</gene>
<keyword evidence="2" id="KW-1185">Reference proteome</keyword>
<dbReference type="Proteomes" id="UP001172386">
    <property type="component" value="Unassembled WGS sequence"/>
</dbReference>
<evidence type="ECO:0000313" key="1">
    <source>
        <dbReference type="EMBL" id="KAJ9651634.1"/>
    </source>
</evidence>
<evidence type="ECO:0000313" key="2">
    <source>
        <dbReference type="Proteomes" id="UP001172386"/>
    </source>
</evidence>
<accession>A0ACC2ZVM5</accession>
<sequence length="727" mass="81301">MPPRSSLRQRAATPARSARAASTLPQDTPGARRSNRNASRQPLAPRDAVSNPALPEIQIQQSYAYGSSKTPALPEQLQARELSMRAVADRLDDAASEAERNLEAHAAEVRGSTPESQRLAREVRAQRRASREPSHQQSPPSEIPGGPRRKDRTAAWVESSQLDDISEEESRQQSLDQEPETPARDRETSLPSSFPTGSFANHSYRYERGERGPNLPLPTSPERSVSPEKRTSPERRAPLERRVMPVQARITSKLKAAFQSTFASFRTTFKAIVVWLVRMFDALKKSMQELPDSPTVSALFKTLMTLSILSLCGFAFCSTWTRFCDANSTSIISQSLQNVCGSCKSSSSTLPLWNLTTADPNDLSQLIAALHKTQSQIAQVESRLNSRIDNSHASHNSDISVLRAHQEALEYQIRQLSHHQPSTESTSTSSSNDVSSPLINQINFFSPSNNAVILPHLTSPTLSQDHSKFSFPIRVALNMVGFRKRISHPPINALEPWQEEGDRWCAAAPQQPIRYDQQEEAADSIRLGVQTGQQIYPTELVIEHFPSSGSLEPEVTPKDIELWADFSKLGYDEWNKLHVADLIEQSPKDAGLLLWLAARSPLSTKNLVQQTWARIGMATYHTTLSPASGDEMIHEFEAQEVSADQAYLGQRSRSSRNTRGGRKEEKGHVQRFNLQVNQNGLMHYSDRFLVRVKNNYGGAYTCLYRMRLHGLPVEKNTTEIKKDQQEL</sequence>
<reference evidence="1" key="1">
    <citation type="submission" date="2022-10" db="EMBL/GenBank/DDBJ databases">
        <title>Culturing micro-colonial fungi from biological soil crusts in the Mojave desert and describing Neophaeococcomyces mojavensis, and introducing the new genera and species Taxawa tesnikishii.</title>
        <authorList>
            <person name="Kurbessoian T."/>
            <person name="Stajich J.E."/>
        </authorList>
    </citation>
    <scope>NUCLEOTIDE SEQUENCE</scope>
    <source>
        <strain evidence="1">JES_112</strain>
    </source>
</reference>
<proteinExistence type="predicted"/>
<dbReference type="EMBL" id="JAPDRQ010000244">
    <property type="protein sequence ID" value="KAJ9651634.1"/>
    <property type="molecule type" value="Genomic_DNA"/>
</dbReference>